<dbReference type="Gene3D" id="1.10.10.10">
    <property type="entry name" value="Winged helix-like DNA-binding domain superfamily/Winged helix DNA-binding domain"/>
    <property type="match status" value="1"/>
</dbReference>
<dbReference type="Proteomes" id="UP000243502">
    <property type="component" value="Chromosome 2"/>
</dbReference>
<dbReference type="InterPro" id="IPR000847">
    <property type="entry name" value="LysR_HTH_N"/>
</dbReference>
<dbReference type="EMBL" id="CP026112">
    <property type="protein sequence ID" value="AUT63237.1"/>
    <property type="molecule type" value="Genomic_DNA"/>
</dbReference>
<dbReference type="InterPro" id="IPR036388">
    <property type="entry name" value="WH-like_DNA-bd_sf"/>
</dbReference>
<protein>
    <submittedName>
        <fullName evidence="6">LysR family transcriptional regulator</fullName>
    </submittedName>
</protein>
<dbReference type="KEGG" id="pter:C2L65_27225"/>
<proteinExistence type="inferred from homology"/>
<dbReference type="GO" id="GO:0043565">
    <property type="term" value="F:sequence-specific DNA binding"/>
    <property type="evidence" value="ECO:0007669"/>
    <property type="project" value="TreeGrafter"/>
</dbReference>
<dbReference type="AlphaFoldDB" id="A0A2I8EUF7"/>
<dbReference type="OrthoDB" id="9080054at2"/>
<evidence type="ECO:0000313" key="6">
    <source>
        <dbReference type="EMBL" id="AUT63237.1"/>
    </source>
</evidence>
<dbReference type="InterPro" id="IPR058163">
    <property type="entry name" value="LysR-type_TF_proteobact-type"/>
</dbReference>
<dbReference type="FunFam" id="1.10.10.10:FF:000001">
    <property type="entry name" value="LysR family transcriptional regulator"/>
    <property type="match status" value="1"/>
</dbReference>
<dbReference type="Pfam" id="PF00126">
    <property type="entry name" value="HTH_1"/>
    <property type="match status" value="1"/>
</dbReference>
<accession>A0A2I8EUF7</accession>
<feature type="domain" description="HTH lysR-type" evidence="5">
    <location>
        <begin position="1"/>
        <end position="59"/>
    </location>
</feature>
<evidence type="ECO:0000256" key="4">
    <source>
        <dbReference type="ARBA" id="ARBA00023163"/>
    </source>
</evidence>
<reference evidence="6 7" key="1">
    <citation type="submission" date="2018-01" db="EMBL/GenBank/DDBJ databases">
        <title>Species boundaries and ecological features among Paraburkholderia terrae DSMZ17804T, P. hospita DSMZ17164T and P. caribensis DSMZ13236T.</title>
        <authorList>
            <person name="Pratama A.A."/>
        </authorList>
    </citation>
    <scope>NUCLEOTIDE SEQUENCE [LARGE SCALE GENOMIC DNA]</scope>
    <source>
        <strain evidence="6 7">DSM 17804</strain>
    </source>
</reference>
<dbReference type="GO" id="GO:0003700">
    <property type="term" value="F:DNA-binding transcription factor activity"/>
    <property type="evidence" value="ECO:0007669"/>
    <property type="project" value="InterPro"/>
</dbReference>
<evidence type="ECO:0000259" key="5">
    <source>
        <dbReference type="PROSITE" id="PS50931"/>
    </source>
</evidence>
<dbReference type="SUPFAM" id="SSF46785">
    <property type="entry name" value="Winged helix' DNA-binding domain"/>
    <property type="match status" value="1"/>
</dbReference>
<evidence type="ECO:0000256" key="2">
    <source>
        <dbReference type="ARBA" id="ARBA00023015"/>
    </source>
</evidence>
<keyword evidence="2" id="KW-0805">Transcription regulation</keyword>
<organism evidence="6 7">
    <name type="scientific">Paraburkholderia terrae</name>
    <dbReference type="NCBI Taxonomy" id="311230"/>
    <lineage>
        <taxon>Bacteria</taxon>
        <taxon>Pseudomonadati</taxon>
        <taxon>Pseudomonadota</taxon>
        <taxon>Betaproteobacteria</taxon>
        <taxon>Burkholderiales</taxon>
        <taxon>Burkholderiaceae</taxon>
        <taxon>Paraburkholderia</taxon>
    </lineage>
</organism>
<evidence type="ECO:0000256" key="3">
    <source>
        <dbReference type="ARBA" id="ARBA00023125"/>
    </source>
</evidence>
<dbReference type="InterPro" id="IPR036390">
    <property type="entry name" value="WH_DNA-bd_sf"/>
</dbReference>
<dbReference type="PANTHER" id="PTHR30537:SF35">
    <property type="entry name" value="TRANSCRIPTIONAL REGULATORY PROTEIN"/>
    <property type="match status" value="1"/>
</dbReference>
<sequence length="321" mass="35865">MNKLASIRIFVTVAQCLSFAEAAKQLRVSSSVVTRGVAMLEKDLDVRLVNRTTRHVSLTPVGKQYLEYAIDLMKLLESMDECVADATQQPAGCLRISASASFASTDLPHLLTGYRSIQPRMNFELSVFETMSDIDPAGFDICFNAARRLKDSSLICKPIAQTCDVIVASPSYLERHAAPRALADLASHDVLLASDAPSRYWEFRDRNGTQRVVVRPIMNLQSPLMVKRAACAGLGIARLPRSVVMDELSDGRLRMVLNDAELCESEWTVWLLYSSHRHMPIVLRAFIDFVAGFYEKRSFEHAQRSTGNPMQMHPDLVWSGV</sequence>
<comment type="similarity">
    <text evidence="1">Belongs to the LysR transcriptional regulatory family.</text>
</comment>
<dbReference type="InterPro" id="IPR005119">
    <property type="entry name" value="LysR_subst-bd"/>
</dbReference>
<keyword evidence="4" id="KW-0804">Transcription</keyword>
<gene>
    <name evidence="6" type="ORF">C2L65_27225</name>
</gene>
<evidence type="ECO:0000256" key="1">
    <source>
        <dbReference type="ARBA" id="ARBA00009437"/>
    </source>
</evidence>
<dbReference type="SUPFAM" id="SSF53850">
    <property type="entry name" value="Periplasmic binding protein-like II"/>
    <property type="match status" value="1"/>
</dbReference>
<evidence type="ECO:0000313" key="7">
    <source>
        <dbReference type="Proteomes" id="UP000243502"/>
    </source>
</evidence>
<dbReference type="Pfam" id="PF03466">
    <property type="entry name" value="LysR_substrate"/>
    <property type="match status" value="1"/>
</dbReference>
<dbReference type="CDD" id="cd08422">
    <property type="entry name" value="PBP2_CrgA_like"/>
    <property type="match status" value="1"/>
</dbReference>
<name>A0A2I8EUF7_9BURK</name>
<dbReference type="PANTHER" id="PTHR30537">
    <property type="entry name" value="HTH-TYPE TRANSCRIPTIONAL REGULATOR"/>
    <property type="match status" value="1"/>
</dbReference>
<dbReference type="GO" id="GO:0006351">
    <property type="term" value="P:DNA-templated transcription"/>
    <property type="evidence" value="ECO:0007669"/>
    <property type="project" value="TreeGrafter"/>
</dbReference>
<dbReference type="PROSITE" id="PS50931">
    <property type="entry name" value="HTH_LYSR"/>
    <property type="match status" value="1"/>
</dbReference>
<keyword evidence="3" id="KW-0238">DNA-binding</keyword>
<dbReference type="Gene3D" id="3.40.190.290">
    <property type="match status" value="1"/>
</dbReference>
<dbReference type="RefSeq" id="WP_081920906.1">
    <property type="nucleotide sequence ID" value="NZ_CP026112.1"/>
</dbReference>